<dbReference type="Proteomes" id="UP001281761">
    <property type="component" value="Unassembled WGS sequence"/>
</dbReference>
<name>A0ABQ9YE62_9EUKA</name>
<dbReference type="EMBL" id="JARBJD010000013">
    <property type="protein sequence ID" value="KAK2961970.1"/>
    <property type="molecule type" value="Genomic_DNA"/>
</dbReference>
<organism evidence="2 3">
    <name type="scientific">Blattamonas nauphoetae</name>
    <dbReference type="NCBI Taxonomy" id="2049346"/>
    <lineage>
        <taxon>Eukaryota</taxon>
        <taxon>Metamonada</taxon>
        <taxon>Preaxostyla</taxon>
        <taxon>Oxymonadida</taxon>
        <taxon>Blattamonas</taxon>
    </lineage>
</organism>
<feature type="region of interest" description="Disordered" evidence="1">
    <location>
        <begin position="135"/>
        <end position="163"/>
    </location>
</feature>
<evidence type="ECO:0000313" key="2">
    <source>
        <dbReference type="EMBL" id="KAK2961970.1"/>
    </source>
</evidence>
<gene>
    <name evidence="2" type="ORF">BLNAU_3026</name>
</gene>
<comment type="caution">
    <text evidence="2">The sequence shown here is derived from an EMBL/GenBank/DDBJ whole genome shotgun (WGS) entry which is preliminary data.</text>
</comment>
<proteinExistence type="predicted"/>
<evidence type="ECO:0000256" key="1">
    <source>
        <dbReference type="SAM" id="MobiDB-lite"/>
    </source>
</evidence>
<keyword evidence="3" id="KW-1185">Reference proteome</keyword>
<reference evidence="2 3" key="1">
    <citation type="journal article" date="2022" name="bioRxiv">
        <title>Genomics of Preaxostyla Flagellates Illuminates Evolutionary Transitions and the Path Towards Mitochondrial Loss.</title>
        <authorList>
            <person name="Novak L.V.F."/>
            <person name="Treitli S.C."/>
            <person name="Pyrih J."/>
            <person name="Halakuc P."/>
            <person name="Pipaliya S.V."/>
            <person name="Vacek V."/>
            <person name="Brzon O."/>
            <person name="Soukal P."/>
            <person name="Eme L."/>
            <person name="Dacks J.B."/>
            <person name="Karnkowska A."/>
            <person name="Elias M."/>
            <person name="Hampl V."/>
        </authorList>
    </citation>
    <scope>NUCLEOTIDE SEQUENCE [LARGE SCALE GENOMIC DNA]</scope>
    <source>
        <strain evidence="2">NAU3</strain>
        <tissue evidence="2">Gut</tissue>
    </source>
</reference>
<accession>A0ABQ9YE62</accession>
<protein>
    <submittedName>
        <fullName evidence="2">Uncharacterized protein</fullName>
    </submittedName>
</protein>
<feature type="compositionally biased region" description="Polar residues" evidence="1">
    <location>
        <begin position="135"/>
        <end position="146"/>
    </location>
</feature>
<evidence type="ECO:0000313" key="3">
    <source>
        <dbReference type="Proteomes" id="UP001281761"/>
    </source>
</evidence>
<sequence length="348" mass="37483">MRKDSTTSTFDMNIVGTRMANMKVVGADGVCVSQTNHSNNLCYFEGISTTASEMQILNVSSLPREVKEASSLFWQRMVGCGIWGSNNHLSGTVLRDVNGGGSFLCSNSTFDWCYTTFSESPLILPAAPPTIGSNSFPTKHAISNQNEPKDDPNDPYTGQEFDGSDRFNITDVEVTFTQCKFTNMKYTTSSWSAESAGGSAISLCSTTSSKRTTLSLVSCKFSKCSVDSSSTVYGGCVFLDFLDSSTNTVNTCSFADWYPSNDGNANQYGGGIGTYRTTAPLDIKDSHFALCLETITTNHGGFFASFPHIPSTTQLTCPLTVTFIICEGNDSSSSAFSTIIDLYHACPS</sequence>